<comment type="similarity">
    <text evidence="2">Belongs to the choline/ethanolamine kinase family.</text>
</comment>
<gene>
    <name evidence="4" type="ORF">OSTQU699_LOCUS5140</name>
</gene>
<name>A0A8S1IX62_9CHLO</name>
<sequence>MEDSAQAGVQALPFAVREHCKQQDCREVCRLAFESWRGLKDGDLEVTEVSGGVTNVLLKVEAPQSSGLSPVVVRVFGNNTEKFIDRGTEAKCIKALAPLGFGAQVLAEFSNGRIEAFLDCHTLEPEELAHPVLSARIACKLHEFHSTEVDIPRVPQLFPLVRKFISVANSISFTKAEDQKRFEGLHLDRIAAELDELEQMCVDSRSPVVFTHNDLLAGNILLLRDPGSGGFDNEKGTMTFIDFEYGCYSFRGFDFGNHFNEYAGFECDWSRYPNHDQQRRFVAAYLQHGTEVPPTDEEVERLVAEADLFSLASHIFWGVWAILQAGFSPIDFDYLEYSQNRLGEYYRRRGDVMRMAREFLLMGN</sequence>
<dbReference type="EMBL" id="CAJHUC010001110">
    <property type="protein sequence ID" value="CAD7699781.1"/>
    <property type="molecule type" value="Genomic_DNA"/>
</dbReference>
<dbReference type="Gene3D" id="3.90.1200.10">
    <property type="match status" value="1"/>
</dbReference>
<keyword evidence="5" id="KW-1185">Reference proteome</keyword>
<dbReference type="Proteomes" id="UP000708148">
    <property type="component" value="Unassembled WGS sequence"/>
</dbReference>
<reference evidence="4" key="1">
    <citation type="submission" date="2020-12" db="EMBL/GenBank/DDBJ databases">
        <authorList>
            <person name="Iha C."/>
        </authorList>
    </citation>
    <scope>NUCLEOTIDE SEQUENCE</scope>
</reference>
<comment type="caution">
    <text evidence="4">The sequence shown here is derived from an EMBL/GenBank/DDBJ whole genome shotgun (WGS) entry which is preliminary data.</text>
</comment>
<dbReference type="Gene3D" id="3.30.200.20">
    <property type="entry name" value="Phosphorylase Kinase, domain 1"/>
    <property type="match status" value="1"/>
</dbReference>
<dbReference type="Pfam" id="PF01633">
    <property type="entry name" value="Choline_kinase"/>
    <property type="match status" value="1"/>
</dbReference>
<dbReference type="PANTHER" id="PTHR22603:SF66">
    <property type="entry name" value="ETHANOLAMINE KINASE"/>
    <property type="match status" value="1"/>
</dbReference>
<evidence type="ECO:0000313" key="5">
    <source>
        <dbReference type="Proteomes" id="UP000708148"/>
    </source>
</evidence>
<comment type="pathway">
    <text evidence="1">Phospholipid metabolism; phosphatidylethanolamine biosynthesis; phosphatidylethanolamine from ethanolamine: step 1/3.</text>
</comment>
<proteinExistence type="inferred from homology"/>
<evidence type="ECO:0000256" key="3">
    <source>
        <dbReference type="ARBA" id="ARBA00038874"/>
    </source>
</evidence>
<dbReference type="SUPFAM" id="SSF56112">
    <property type="entry name" value="Protein kinase-like (PK-like)"/>
    <property type="match status" value="1"/>
</dbReference>
<dbReference type="EC" id="2.7.1.82" evidence="3"/>
<evidence type="ECO:0000313" key="4">
    <source>
        <dbReference type="EMBL" id="CAD7699781.1"/>
    </source>
</evidence>
<protein>
    <recommendedName>
        <fullName evidence="3">ethanolamine kinase</fullName>
        <ecNumber evidence="3">2.7.1.82</ecNumber>
    </recommendedName>
</protein>
<organism evidence="4 5">
    <name type="scientific">Ostreobium quekettii</name>
    <dbReference type="NCBI Taxonomy" id="121088"/>
    <lineage>
        <taxon>Eukaryota</taxon>
        <taxon>Viridiplantae</taxon>
        <taxon>Chlorophyta</taxon>
        <taxon>core chlorophytes</taxon>
        <taxon>Ulvophyceae</taxon>
        <taxon>TCBD clade</taxon>
        <taxon>Bryopsidales</taxon>
        <taxon>Ostreobineae</taxon>
        <taxon>Ostreobiaceae</taxon>
        <taxon>Ostreobium</taxon>
    </lineage>
</organism>
<dbReference type="GO" id="GO:0006646">
    <property type="term" value="P:phosphatidylethanolamine biosynthetic process"/>
    <property type="evidence" value="ECO:0007669"/>
    <property type="project" value="TreeGrafter"/>
</dbReference>
<evidence type="ECO:0000256" key="2">
    <source>
        <dbReference type="ARBA" id="ARBA00038211"/>
    </source>
</evidence>
<dbReference type="OrthoDB" id="10267235at2759"/>
<accession>A0A8S1IX62</accession>
<dbReference type="InterPro" id="IPR011009">
    <property type="entry name" value="Kinase-like_dom_sf"/>
</dbReference>
<dbReference type="CDD" id="cd05157">
    <property type="entry name" value="ETNK_euk"/>
    <property type="match status" value="1"/>
</dbReference>
<evidence type="ECO:0000256" key="1">
    <source>
        <dbReference type="ARBA" id="ARBA00037883"/>
    </source>
</evidence>
<dbReference type="GO" id="GO:0004305">
    <property type="term" value="F:ethanolamine kinase activity"/>
    <property type="evidence" value="ECO:0007669"/>
    <property type="project" value="UniProtKB-EC"/>
</dbReference>
<dbReference type="GO" id="GO:0005737">
    <property type="term" value="C:cytoplasm"/>
    <property type="evidence" value="ECO:0007669"/>
    <property type="project" value="TreeGrafter"/>
</dbReference>
<dbReference type="PANTHER" id="PTHR22603">
    <property type="entry name" value="CHOLINE/ETHANOALAMINE KINASE"/>
    <property type="match status" value="1"/>
</dbReference>
<dbReference type="AlphaFoldDB" id="A0A8S1IX62"/>